<feature type="transmembrane region" description="Helical" evidence="5">
    <location>
        <begin position="429"/>
        <end position="452"/>
    </location>
</feature>
<keyword evidence="3 5" id="KW-1133">Transmembrane helix</keyword>
<dbReference type="InterPro" id="IPR011701">
    <property type="entry name" value="MFS"/>
</dbReference>
<dbReference type="InterPro" id="IPR020846">
    <property type="entry name" value="MFS_dom"/>
</dbReference>
<feature type="domain" description="Major facilitator superfamily (MFS) profile" evidence="6">
    <location>
        <begin position="16"/>
        <end position="457"/>
    </location>
</feature>
<evidence type="ECO:0000256" key="4">
    <source>
        <dbReference type="ARBA" id="ARBA00023136"/>
    </source>
</evidence>
<dbReference type="Gene3D" id="1.20.1250.20">
    <property type="entry name" value="MFS general substrate transporter like domains"/>
    <property type="match status" value="2"/>
</dbReference>
<dbReference type="Proteomes" id="UP000085678">
    <property type="component" value="Unplaced"/>
</dbReference>
<dbReference type="FunCoup" id="A0A1S3JUK6">
    <property type="interactions" value="58"/>
</dbReference>
<accession>A0A1S3JUK6</accession>
<dbReference type="GO" id="GO:0016020">
    <property type="term" value="C:membrane"/>
    <property type="evidence" value="ECO:0007669"/>
    <property type="project" value="UniProtKB-SubCell"/>
</dbReference>
<dbReference type="PANTHER" id="PTHR23507:SF1">
    <property type="entry name" value="FI18259P1-RELATED"/>
    <property type="match status" value="1"/>
</dbReference>
<feature type="transmembrane region" description="Helical" evidence="5">
    <location>
        <begin position="366"/>
        <end position="388"/>
    </location>
</feature>
<feature type="transmembrane region" description="Helical" evidence="5">
    <location>
        <begin position="588"/>
        <end position="607"/>
    </location>
</feature>
<feature type="transmembrane region" description="Helical" evidence="5">
    <location>
        <begin position="272"/>
        <end position="299"/>
    </location>
</feature>
<dbReference type="OrthoDB" id="419734at2759"/>
<keyword evidence="4 5" id="KW-0472">Membrane</keyword>
<feature type="transmembrane region" description="Helical" evidence="5">
    <location>
        <begin position="342"/>
        <end position="360"/>
    </location>
</feature>
<gene>
    <name evidence="8" type="primary">LOC106176093</name>
</gene>
<dbReference type="Pfam" id="PF07690">
    <property type="entry name" value="MFS_1"/>
    <property type="match status" value="2"/>
</dbReference>
<keyword evidence="7" id="KW-1185">Reference proteome</keyword>
<protein>
    <submittedName>
        <fullName evidence="8">Proton-coupled folate transporter</fullName>
    </submittedName>
</protein>
<feature type="transmembrane region" description="Helical" evidence="5">
    <location>
        <begin position="136"/>
        <end position="160"/>
    </location>
</feature>
<evidence type="ECO:0000256" key="2">
    <source>
        <dbReference type="ARBA" id="ARBA00022692"/>
    </source>
</evidence>
<evidence type="ECO:0000313" key="8">
    <source>
        <dbReference type="RefSeq" id="XP_013413774.1"/>
    </source>
</evidence>
<dbReference type="PROSITE" id="PS50850">
    <property type="entry name" value="MFS"/>
    <property type="match status" value="1"/>
</dbReference>
<feature type="transmembrane region" description="Helical" evidence="5">
    <location>
        <begin position="172"/>
        <end position="196"/>
    </location>
</feature>
<name>A0A1S3JUK6_LINAN</name>
<evidence type="ECO:0000256" key="5">
    <source>
        <dbReference type="SAM" id="Phobius"/>
    </source>
</evidence>
<reference evidence="8" key="1">
    <citation type="submission" date="2025-08" db="UniProtKB">
        <authorList>
            <consortium name="RefSeq"/>
        </authorList>
    </citation>
    <scope>IDENTIFICATION</scope>
    <source>
        <tissue evidence="8">Gonads</tissue>
    </source>
</reference>
<dbReference type="GeneID" id="106176093"/>
<dbReference type="SUPFAM" id="SSF103473">
    <property type="entry name" value="MFS general substrate transporter"/>
    <property type="match status" value="2"/>
</dbReference>
<dbReference type="InParanoid" id="A0A1S3JUK6"/>
<evidence type="ECO:0000259" key="6">
    <source>
        <dbReference type="PROSITE" id="PS50850"/>
    </source>
</evidence>
<feature type="transmembrane region" description="Helical" evidence="5">
    <location>
        <begin position="556"/>
        <end position="576"/>
    </location>
</feature>
<feature type="transmembrane region" description="Helical" evidence="5">
    <location>
        <begin position="676"/>
        <end position="699"/>
    </location>
</feature>
<comment type="subcellular location">
    <subcellularLocation>
        <location evidence="1">Membrane</location>
        <topology evidence="1">Multi-pass membrane protein</topology>
    </subcellularLocation>
</comment>
<feature type="transmembrane region" description="Helical" evidence="5">
    <location>
        <begin position="311"/>
        <end position="330"/>
    </location>
</feature>
<dbReference type="PANTHER" id="PTHR23507">
    <property type="entry name" value="ZGC:174356"/>
    <property type="match status" value="1"/>
</dbReference>
<feature type="transmembrane region" description="Helical" evidence="5">
    <location>
        <begin position="77"/>
        <end position="97"/>
    </location>
</feature>
<feature type="transmembrane region" description="Helical" evidence="5">
    <location>
        <begin position="109"/>
        <end position="130"/>
    </location>
</feature>
<feature type="transmembrane region" description="Helical" evidence="5">
    <location>
        <begin position="647"/>
        <end position="670"/>
    </location>
</feature>
<sequence>MALKKWWMDHKHDMRLVITIEPATFLYILSLYCSWPAAQALYIEKVCMGKYKSEEICSNLTFHDVERDYVQTESSRWFFYSICLETFPSMIAASFMGSWGDQINRKIPIVIPIIGLLIMHSNFLLNSIFIDWHPAFVLISYFSSGILGGIATFLLSAYSYVAVVSKGNKERLVRISVTEGVLQLAGAIGLGISGLLVENFGFPATFGVSTSSAAVALIYTLLWIKNPISTESKEQEAMSKQERNLCARLFDCNHFIDSMKCFFVKREEYRRLILWLSLITLILTNLTIGAAMTLTLLFLRYVVPGWNLTLYGIYAALKNVMMMIALFLFMPVVKKLALDDTTVAIVGHVSAILGVVLLAFSRFIWMAMLVPFANMLSAFSSTALRAVVARMVGKHEQGKAFAFVGSAQSLSVLLSSVIFNNLYPETLHFFPGLSYLLCAVLLLVAIVLTIIIRFRMPKPEVNDTMNSTATLDKSVSAIAMNEVITDVEQYPPISGDGNGDKSANCDEVNGISAKVVSEEDARRAEELKEKANEFFKTAMTLTLLFLRYVVPGWNLTLYGIYAALKNVMMMIALFLFMPVVKKLALDDTTVAIVGHVSAILGVVLLAFSRFIWMAMLVPFANMLSAFSSTALRAVVARMVGKHEQGKAFAFVGSAQSLSVLLSSVIFNNLYPETLHFFPGLSYLLCAVLLLVAIVLTIIIRFRMPKPEVNDTMNSTATLDKSVSAIAMNEVITDVEQYPV</sequence>
<evidence type="ECO:0000313" key="7">
    <source>
        <dbReference type="Proteomes" id="UP000085678"/>
    </source>
</evidence>
<feature type="transmembrane region" description="Helical" evidence="5">
    <location>
        <begin position="202"/>
        <end position="224"/>
    </location>
</feature>
<feature type="transmembrane region" description="Helical" evidence="5">
    <location>
        <begin position="16"/>
        <end position="38"/>
    </location>
</feature>
<dbReference type="RefSeq" id="XP_013413774.1">
    <property type="nucleotide sequence ID" value="XM_013558320.1"/>
</dbReference>
<dbReference type="KEGG" id="lak:106176093"/>
<dbReference type="GO" id="GO:0022857">
    <property type="term" value="F:transmembrane transporter activity"/>
    <property type="evidence" value="ECO:0007669"/>
    <property type="project" value="InterPro"/>
</dbReference>
<evidence type="ECO:0000256" key="3">
    <source>
        <dbReference type="ARBA" id="ARBA00022989"/>
    </source>
</evidence>
<proteinExistence type="predicted"/>
<organism evidence="7 8">
    <name type="scientific">Lingula anatina</name>
    <name type="common">Brachiopod</name>
    <name type="synonym">Lingula unguis</name>
    <dbReference type="NCBI Taxonomy" id="7574"/>
    <lineage>
        <taxon>Eukaryota</taxon>
        <taxon>Metazoa</taxon>
        <taxon>Spiralia</taxon>
        <taxon>Lophotrochozoa</taxon>
        <taxon>Brachiopoda</taxon>
        <taxon>Linguliformea</taxon>
        <taxon>Lingulata</taxon>
        <taxon>Lingulida</taxon>
        <taxon>Linguloidea</taxon>
        <taxon>Lingulidae</taxon>
        <taxon>Lingula</taxon>
    </lineage>
</organism>
<evidence type="ECO:0000256" key="1">
    <source>
        <dbReference type="ARBA" id="ARBA00004141"/>
    </source>
</evidence>
<dbReference type="AlphaFoldDB" id="A0A1S3JUK6"/>
<dbReference type="InterPro" id="IPR036259">
    <property type="entry name" value="MFS_trans_sf"/>
</dbReference>
<feature type="transmembrane region" description="Helical" evidence="5">
    <location>
        <begin position="400"/>
        <end position="423"/>
    </location>
</feature>
<keyword evidence="2 5" id="KW-0812">Transmembrane</keyword>